<dbReference type="GO" id="GO:0003997">
    <property type="term" value="F:acyl-CoA oxidase activity"/>
    <property type="evidence" value="ECO:0007669"/>
    <property type="project" value="InterPro"/>
</dbReference>
<feature type="domain" description="Acyl-CoA oxidase C-terminal" evidence="4">
    <location>
        <begin position="246"/>
        <end position="300"/>
    </location>
</feature>
<dbReference type="InterPro" id="IPR002655">
    <property type="entry name" value="Acyl-CoA_oxidase_C"/>
</dbReference>
<organism evidence="5 6">
    <name type="scientific">Phascolomyces articulosus</name>
    <dbReference type="NCBI Taxonomy" id="60185"/>
    <lineage>
        <taxon>Eukaryota</taxon>
        <taxon>Fungi</taxon>
        <taxon>Fungi incertae sedis</taxon>
        <taxon>Mucoromycota</taxon>
        <taxon>Mucoromycotina</taxon>
        <taxon>Mucoromycetes</taxon>
        <taxon>Mucorales</taxon>
        <taxon>Lichtheimiaceae</taxon>
        <taxon>Phascolomyces</taxon>
    </lineage>
</organism>
<comment type="caution">
    <text evidence="5">The sequence shown here is derived from an EMBL/GenBank/DDBJ whole genome shotgun (WGS) entry which is preliminary data.</text>
</comment>
<evidence type="ECO:0000259" key="4">
    <source>
        <dbReference type="Pfam" id="PF01756"/>
    </source>
</evidence>
<comment type="similarity">
    <text evidence="1">Belongs to the acyl-CoA oxidase family.</text>
</comment>
<dbReference type="GO" id="GO:0005504">
    <property type="term" value="F:fatty acid binding"/>
    <property type="evidence" value="ECO:0007669"/>
    <property type="project" value="TreeGrafter"/>
</dbReference>
<evidence type="ECO:0000313" key="5">
    <source>
        <dbReference type="EMBL" id="KAI9257142.1"/>
    </source>
</evidence>
<dbReference type="Pfam" id="PF01756">
    <property type="entry name" value="ACOX"/>
    <property type="match status" value="1"/>
</dbReference>
<dbReference type="Proteomes" id="UP001209540">
    <property type="component" value="Unassembled WGS sequence"/>
</dbReference>
<feature type="region of interest" description="Disordered" evidence="3">
    <location>
        <begin position="198"/>
        <end position="230"/>
    </location>
</feature>
<dbReference type="PANTHER" id="PTHR10909">
    <property type="entry name" value="ELECTRON TRANSPORT OXIDOREDUCTASE"/>
    <property type="match status" value="1"/>
</dbReference>
<dbReference type="GO" id="GO:0033540">
    <property type="term" value="P:fatty acid beta-oxidation using acyl-CoA oxidase"/>
    <property type="evidence" value="ECO:0007669"/>
    <property type="project" value="TreeGrafter"/>
</dbReference>
<dbReference type="Gene3D" id="1.20.140.10">
    <property type="entry name" value="Butyryl-CoA Dehydrogenase, subunit A, domain 3"/>
    <property type="match status" value="1"/>
</dbReference>
<dbReference type="SUPFAM" id="SSF47203">
    <property type="entry name" value="Acyl-CoA dehydrogenase C-terminal domain-like"/>
    <property type="match status" value="1"/>
</dbReference>
<dbReference type="InterPro" id="IPR012258">
    <property type="entry name" value="Acyl-CoA_oxidase"/>
</dbReference>
<accession>A0AAD5K5E9</accession>
<proteinExistence type="inferred from homology"/>
<feature type="compositionally biased region" description="Low complexity" evidence="3">
    <location>
        <begin position="205"/>
        <end position="230"/>
    </location>
</feature>
<evidence type="ECO:0000313" key="6">
    <source>
        <dbReference type="Proteomes" id="UP001209540"/>
    </source>
</evidence>
<protein>
    <recommendedName>
        <fullName evidence="4">Acyl-CoA oxidase C-terminal domain-containing protein</fullName>
    </recommendedName>
</protein>
<dbReference type="EMBL" id="JAIXMP010000020">
    <property type="protein sequence ID" value="KAI9257142.1"/>
    <property type="molecule type" value="Genomic_DNA"/>
</dbReference>
<dbReference type="GO" id="GO:0055088">
    <property type="term" value="P:lipid homeostasis"/>
    <property type="evidence" value="ECO:0007669"/>
    <property type="project" value="TreeGrafter"/>
</dbReference>
<evidence type="ECO:0000256" key="2">
    <source>
        <dbReference type="ARBA" id="ARBA00023002"/>
    </source>
</evidence>
<dbReference type="GO" id="GO:0071949">
    <property type="term" value="F:FAD binding"/>
    <property type="evidence" value="ECO:0007669"/>
    <property type="project" value="InterPro"/>
</dbReference>
<reference evidence="5" key="1">
    <citation type="journal article" date="2022" name="IScience">
        <title>Evolution of zygomycete secretomes and the origins of terrestrial fungal ecologies.</title>
        <authorList>
            <person name="Chang Y."/>
            <person name="Wang Y."/>
            <person name="Mondo S."/>
            <person name="Ahrendt S."/>
            <person name="Andreopoulos W."/>
            <person name="Barry K."/>
            <person name="Beard J."/>
            <person name="Benny G.L."/>
            <person name="Blankenship S."/>
            <person name="Bonito G."/>
            <person name="Cuomo C."/>
            <person name="Desiro A."/>
            <person name="Gervers K.A."/>
            <person name="Hundley H."/>
            <person name="Kuo A."/>
            <person name="LaButti K."/>
            <person name="Lang B.F."/>
            <person name="Lipzen A."/>
            <person name="O'Donnell K."/>
            <person name="Pangilinan J."/>
            <person name="Reynolds N."/>
            <person name="Sandor L."/>
            <person name="Smith M.E."/>
            <person name="Tsang A."/>
            <person name="Grigoriev I.V."/>
            <person name="Stajich J.E."/>
            <person name="Spatafora J.W."/>
        </authorList>
    </citation>
    <scope>NUCLEOTIDE SEQUENCE</scope>
    <source>
        <strain evidence="5">RSA 2281</strain>
    </source>
</reference>
<evidence type="ECO:0000256" key="3">
    <source>
        <dbReference type="SAM" id="MobiDB-lite"/>
    </source>
</evidence>
<sequence length="487" mass="55915">MKKDSFSLLANLQTGSSSLKSLAAMMALEGLERHDSIHRSYSNGLFTGLDNKFSDLDKFYQEYLSNFHFENENNYVVTQETAQYLLKTFRSVVAGNNNNQLSEHELTIAYMTQYLQNPKATCSISSAAALLNPQVIMNAFGFRAAYLVAQVSKDLEDRHGYTWKNTVMTDINRMFKAHCQYMIIRRLFTTGSGSSLWQRHQNQQHTTTTSSTGGTTTTTTTTTHSSNSCSNSSSSIIVEQKLQQQEAFAYLFALHTMETEMSDFILSGYISAVQAKMVKDQVVELTARIQSDIVGPLMDVLVLSTGRQENTSHLILEEDEEDAFLQYYRRYLASSPSAYWSRYYNKGNDYERGILAMIERAELNHYYRALAALGRHGRFGRDLLGRRNSRWFMDDQDERRNTSAYQEIVELAERVALRDFYLALALNRFDGKTYERMIGFLPSTSSLIGRKSFFDHDHPPFVVDNYENFVKLFVHNALQKRRWLSKL</sequence>
<dbReference type="PANTHER" id="PTHR10909:SF250">
    <property type="entry name" value="PEROXISOMAL ACYL-COENZYME A OXIDASE 1"/>
    <property type="match status" value="1"/>
</dbReference>
<dbReference type="AlphaFoldDB" id="A0AAD5K5E9"/>
<evidence type="ECO:0000256" key="1">
    <source>
        <dbReference type="ARBA" id="ARBA00006288"/>
    </source>
</evidence>
<keyword evidence="2" id="KW-0560">Oxidoreductase</keyword>
<dbReference type="GO" id="GO:0005777">
    <property type="term" value="C:peroxisome"/>
    <property type="evidence" value="ECO:0007669"/>
    <property type="project" value="InterPro"/>
</dbReference>
<reference evidence="5" key="2">
    <citation type="submission" date="2023-02" db="EMBL/GenBank/DDBJ databases">
        <authorList>
            <consortium name="DOE Joint Genome Institute"/>
            <person name="Mondo S.J."/>
            <person name="Chang Y."/>
            <person name="Wang Y."/>
            <person name="Ahrendt S."/>
            <person name="Andreopoulos W."/>
            <person name="Barry K."/>
            <person name="Beard J."/>
            <person name="Benny G.L."/>
            <person name="Blankenship S."/>
            <person name="Bonito G."/>
            <person name="Cuomo C."/>
            <person name="Desiro A."/>
            <person name="Gervers K.A."/>
            <person name="Hundley H."/>
            <person name="Kuo A."/>
            <person name="LaButti K."/>
            <person name="Lang B.F."/>
            <person name="Lipzen A."/>
            <person name="O'Donnell K."/>
            <person name="Pangilinan J."/>
            <person name="Reynolds N."/>
            <person name="Sandor L."/>
            <person name="Smith M.W."/>
            <person name="Tsang A."/>
            <person name="Grigoriev I.V."/>
            <person name="Stajich J.E."/>
            <person name="Spatafora J.W."/>
        </authorList>
    </citation>
    <scope>NUCLEOTIDE SEQUENCE</scope>
    <source>
        <strain evidence="5">RSA 2281</strain>
    </source>
</reference>
<name>A0AAD5K5E9_9FUNG</name>
<dbReference type="InterPro" id="IPR036250">
    <property type="entry name" value="AcylCo_DH-like_C"/>
</dbReference>
<keyword evidence="6" id="KW-1185">Reference proteome</keyword>
<gene>
    <name evidence="5" type="ORF">BDA99DRAFT_561643</name>
</gene>